<organism evidence="2 3">
    <name type="scientific">Desulfovibrio porci</name>
    <dbReference type="NCBI Taxonomy" id="2605782"/>
    <lineage>
        <taxon>Bacteria</taxon>
        <taxon>Pseudomonadati</taxon>
        <taxon>Thermodesulfobacteriota</taxon>
        <taxon>Desulfovibrionia</taxon>
        <taxon>Desulfovibrionales</taxon>
        <taxon>Desulfovibrionaceae</taxon>
        <taxon>Desulfovibrio</taxon>
    </lineage>
</organism>
<feature type="transmembrane region" description="Helical" evidence="1">
    <location>
        <begin position="420"/>
        <end position="445"/>
    </location>
</feature>
<feature type="transmembrane region" description="Helical" evidence="1">
    <location>
        <begin position="349"/>
        <end position="368"/>
    </location>
</feature>
<dbReference type="EMBL" id="VUMH01000002">
    <property type="protein sequence ID" value="MSS27128.1"/>
    <property type="molecule type" value="Genomic_DNA"/>
</dbReference>
<accession>A0A6L5XJ41</accession>
<feature type="transmembrane region" description="Helical" evidence="1">
    <location>
        <begin position="121"/>
        <end position="142"/>
    </location>
</feature>
<keyword evidence="1" id="KW-1133">Transmembrane helix</keyword>
<keyword evidence="3" id="KW-1185">Reference proteome</keyword>
<gene>
    <name evidence="2" type="ORF">FYJ44_03510</name>
</gene>
<feature type="transmembrane region" description="Helical" evidence="1">
    <location>
        <begin position="246"/>
        <end position="270"/>
    </location>
</feature>
<dbReference type="Proteomes" id="UP000477488">
    <property type="component" value="Unassembled WGS sequence"/>
</dbReference>
<dbReference type="RefSeq" id="WP_154509190.1">
    <property type="nucleotide sequence ID" value="NZ_VUMH01000002.1"/>
</dbReference>
<dbReference type="AlphaFoldDB" id="A0A6L5XJ41"/>
<proteinExistence type="predicted"/>
<feature type="transmembrane region" description="Helical" evidence="1">
    <location>
        <begin position="391"/>
        <end position="408"/>
    </location>
</feature>
<evidence type="ECO:0000313" key="3">
    <source>
        <dbReference type="Proteomes" id="UP000477488"/>
    </source>
</evidence>
<feature type="transmembrane region" description="Helical" evidence="1">
    <location>
        <begin position="320"/>
        <end position="337"/>
    </location>
</feature>
<evidence type="ECO:0000256" key="1">
    <source>
        <dbReference type="SAM" id="Phobius"/>
    </source>
</evidence>
<keyword evidence="1" id="KW-0472">Membrane</keyword>
<feature type="transmembrane region" description="Helical" evidence="1">
    <location>
        <begin position="36"/>
        <end position="60"/>
    </location>
</feature>
<feature type="transmembrane region" description="Helical" evidence="1">
    <location>
        <begin position="149"/>
        <end position="166"/>
    </location>
</feature>
<feature type="transmembrane region" description="Helical" evidence="1">
    <location>
        <begin position="203"/>
        <end position="226"/>
    </location>
</feature>
<comment type="caution">
    <text evidence="2">The sequence shown here is derived from an EMBL/GenBank/DDBJ whole genome shotgun (WGS) entry which is preliminary data.</text>
</comment>
<protein>
    <submittedName>
        <fullName evidence="2">Uncharacterized protein</fullName>
    </submittedName>
</protein>
<evidence type="ECO:0000313" key="2">
    <source>
        <dbReference type="EMBL" id="MSS27128.1"/>
    </source>
</evidence>
<name>A0A6L5XJ41_9BACT</name>
<sequence length="618" mass="69469">MKVCDNMLAPSLPLPSCAQAKNSGQEPPSKRDPAGMFFQGIPVWARLTACVVGGLVLAWLKLSFFTENETMTALWEETSIYLNAYHLPFGTFLAFPDAGYINFLPKLAAFLTVRTFGMIDIYPLAFKFVSFFLSALALLVFLSKRFSDLIPSVTIRLLLCLLLFFFPDHDLYASYNSAYYIVFLLSYYVLALSGTDKLEGKEFVFILLTAPAAVWSKPVFFFFGPVFLFVGALCCRRAIKTAGTDWFKIAGCAWLLILYACQLLFTLLYYPDLGPSGFAELAGHGNAWQQALVLAGRFILFCGYGLGMPLNVLLSSQFGFFLYGFLGLCLVGIFVANMRHYAQCGQVDIVLLSVALIGCCVLSIYGILQSQWLYTCTFTDALFNRPWDHRHLFPFIVFSNIQFISFAVRRGRFRIPNFSAIFLIVLTVASLSMAFPMGQGALYAYSLTWPEARTLLMEPDTVIPIPQMMPEWLPSHEVALTKPEPGKYDSRLQGMFFSPRCNWLSGVLAARTVEKNSLAPQTCDFHVSAVQPDRKIKYLLLFPQNSEQVFLPKETLLTIQQEETHTSAKLVNPGARSYYLFVFNRVVRAKDISGFRIIAPDGNPPQTEFSVCLIGYWF</sequence>
<keyword evidence="1" id="KW-0812">Transmembrane</keyword>
<feature type="transmembrane region" description="Helical" evidence="1">
    <location>
        <begin position="172"/>
        <end position="191"/>
    </location>
</feature>
<reference evidence="2 3" key="1">
    <citation type="submission" date="2019-09" db="EMBL/GenBank/DDBJ databases">
        <title>In-depth cultivation of the pig gut microbiome towards novel bacterial diversity and tailored functional studies.</title>
        <authorList>
            <person name="Wylensek D."/>
            <person name="Hitch T.C.A."/>
            <person name="Clavel T."/>
        </authorList>
    </citation>
    <scope>NUCLEOTIDE SEQUENCE [LARGE SCALE GENOMIC DNA]</scope>
    <source>
        <strain evidence="2 3">PG-178-WT-4</strain>
    </source>
</reference>